<comment type="similarity">
    <text evidence="1 9">Belongs to the ABC transporter superfamily.</text>
</comment>
<dbReference type="EMBL" id="LCEW01000052">
    <property type="protein sequence ID" value="KKS78748.1"/>
    <property type="molecule type" value="Genomic_DNA"/>
</dbReference>
<dbReference type="PROSITE" id="PS00211">
    <property type="entry name" value="ABC_TRANSPORTER_1"/>
    <property type="match status" value="1"/>
</dbReference>
<evidence type="ECO:0000256" key="5">
    <source>
        <dbReference type="ARBA" id="ARBA00022741"/>
    </source>
</evidence>
<dbReference type="Pfam" id="PF00005">
    <property type="entry name" value="ABC_tran"/>
    <property type="match status" value="1"/>
</dbReference>
<dbReference type="InterPro" id="IPR005286">
    <property type="entry name" value="Cell_div_FtsE"/>
</dbReference>
<evidence type="ECO:0000256" key="3">
    <source>
        <dbReference type="ARBA" id="ARBA00022475"/>
    </source>
</evidence>
<gene>
    <name evidence="9" type="primary">ftsE</name>
    <name evidence="11" type="ORF">UV54_C0052G0003</name>
</gene>
<evidence type="ECO:0000256" key="2">
    <source>
        <dbReference type="ARBA" id="ARBA00020019"/>
    </source>
</evidence>
<dbReference type="InterPro" id="IPR003439">
    <property type="entry name" value="ABC_transporter-like_ATP-bd"/>
</dbReference>
<keyword evidence="6 9" id="KW-0067">ATP-binding</keyword>
<dbReference type="PANTHER" id="PTHR24220">
    <property type="entry name" value="IMPORT ATP-BINDING PROTEIN"/>
    <property type="match status" value="1"/>
</dbReference>
<dbReference type="AlphaFoldDB" id="A0A0G1EVZ4"/>
<proteinExistence type="inferred from homology"/>
<protein>
    <recommendedName>
        <fullName evidence="2 9">Cell division ATP-binding protein FtsE</fullName>
    </recommendedName>
</protein>
<evidence type="ECO:0000256" key="4">
    <source>
        <dbReference type="ARBA" id="ARBA00022618"/>
    </source>
</evidence>
<dbReference type="GO" id="GO:0022857">
    <property type="term" value="F:transmembrane transporter activity"/>
    <property type="evidence" value="ECO:0007669"/>
    <property type="project" value="TreeGrafter"/>
</dbReference>
<dbReference type="FunFam" id="3.40.50.300:FF:000056">
    <property type="entry name" value="Cell division ATP-binding protein FtsE"/>
    <property type="match status" value="1"/>
</dbReference>
<dbReference type="InterPro" id="IPR017871">
    <property type="entry name" value="ABC_transporter-like_CS"/>
</dbReference>
<dbReference type="GO" id="GO:0005524">
    <property type="term" value="F:ATP binding"/>
    <property type="evidence" value="ECO:0007669"/>
    <property type="project" value="UniProtKB-UniRule"/>
</dbReference>
<dbReference type="PANTHER" id="PTHR24220:SF470">
    <property type="entry name" value="CELL DIVISION ATP-BINDING PROTEIN FTSE"/>
    <property type="match status" value="1"/>
</dbReference>
<evidence type="ECO:0000256" key="1">
    <source>
        <dbReference type="ARBA" id="ARBA00005417"/>
    </source>
</evidence>
<dbReference type="InterPro" id="IPR003593">
    <property type="entry name" value="AAA+_ATPase"/>
</dbReference>
<evidence type="ECO:0000256" key="8">
    <source>
        <dbReference type="ARBA" id="ARBA00023306"/>
    </source>
</evidence>
<dbReference type="InterPro" id="IPR027417">
    <property type="entry name" value="P-loop_NTPase"/>
</dbReference>
<keyword evidence="5 9" id="KW-0547">Nucleotide-binding</keyword>
<dbReference type="Gene3D" id="3.40.50.300">
    <property type="entry name" value="P-loop containing nucleotide triphosphate hydrolases"/>
    <property type="match status" value="1"/>
</dbReference>
<organism evidence="11 12">
    <name type="scientific">Candidatus Beckwithbacteria bacterium GW2011_GWA2_43_10</name>
    <dbReference type="NCBI Taxonomy" id="1618369"/>
    <lineage>
        <taxon>Bacteria</taxon>
        <taxon>Candidatus Beckwithiibacteriota</taxon>
    </lineage>
</organism>
<evidence type="ECO:0000313" key="12">
    <source>
        <dbReference type="Proteomes" id="UP000034213"/>
    </source>
</evidence>
<comment type="subunit">
    <text evidence="9">Homodimer. Forms a membrane-associated complex with FtsX.</text>
</comment>
<keyword evidence="4 9" id="KW-0132">Cell division</keyword>
<evidence type="ECO:0000256" key="6">
    <source>
        <dbReference type="ARBA" id="ARBA00022840"/>
    </source>
</evidence>
<keyword evidence="3 9" id="KW-1003">Cell membrane</keyword>
<dbReference type="Proteomes" id="UP000034213">
    <property type="component" value="Unassembled WGS sequence"/>
</dbReference>
<dbReference type="GO" id="GO:0016887">
    <property type="term" value="F:ATP hydrolysis activity"/>
    <property type="evidence" value="ECO:0007669"/>
    <property type="project" value="InterPro"/>
</dbReference>
<dbReference type="GO" id="GO:0051301">
    <property type="term" value="P:cell division"/>
    <property type="evidence" value="ECO:0007669"/>
    <property type="project" value="UniProtKB-UniRule"/>
</dbReference>
<comment type="subcellular location">
    <subcellularLocation>
        <location evidence="9">Cell membrane</location>
        <topology evidence="9">Peripheral membrane protein</topology>
        <orientation evidence="9">Cytoplasmic side</orientation>
    </subcellularLocation>
</comment>
<dbReference type="PROSITE" id="PS50893">
    <property type="entry name" value="ABC_TRANSPORTER_2"/>
    <property type="match status" value="1"/>
</dbReference>
<comment type="caution">
    <text evidence="11">The sequence shown here is derived from an EMBL/GenBank/DDBJ whole genome shotgun (WGS) entry which is preliminary data.</text>
</comment>
<dbReference type="GO" id="GO:0005886">
    <property type="term" value="C:plasma membrane"/>
    <property type="evidence" value="ECO:0007669"/>
    <property type="project" value="UniProtKB-SubCell"/>
</dbReference>
<dbReference type="NCBIfam" id="TIGR02673">
    <property type="entry name" value="FtsE"/>
    <property type="match status" value="1"/>
</dbReference>
<reference evidence="11 12" key="1">
    <citation type="journal article" date="2015" name="Nature">
        <title>rRNA introns, odd ribosomes, and small enigmatic genomes across a large radiation of phyla.</title>
        <authorList>
            <person name="Brown C.T."/>
            <person name="Hug L.A."/>
            <person name="Thomas B.C."/>
            <person name="Sharon I."/>
            <person name="Castelle C.J."/>
            <person name="Singh A."/>
            <person name="Wilkins M.J."/>
            <person name="Williams K.H."/>
            <person name="Banfield J.F."/>
        </authorList>
    </citation>
    <scope>NUCLEOTIDE SEQUENCE [LARGE SCALE GENOMIC DNA]</scope>
</reference>
<dbReference type="SUPFAM" id="SSF52540">
    <property type="entry name" value="P-loop containing nucleoside triphosphate hydrolases"/>
    <property type="match status" value="1"/>
</dbReference>
<evidence type="ECO:0000313" key="11">
    <source>
        <dbReference type="EMBL" id="KKS78748.1"/>
    </source>
</evidence>
<keyword evidence="8 9" id="KW-0131">Cell cycle</keyword>
<dbReference type="STRING" id="1618369.UV54_C0052G0003"/>
<dbReference type="InterPro" id="IPR015854">
    <property type="entry name" value="ABC_transpr_LolD-like"/>
</dbReference>
<accession>A0A0G1EVZ4</accession>
<evidence type="ECO:0000256" key="7">
    <source>
        <dbReference type="ARBA" id="ARBA00023136"/>
    </source>
</evidence>
<sequence length="232" mass="25571">MIVFQKVTKIFPDGTQALGQASFQIKKGEFVFFIGPSGAGKTTIMRLLRRELSASEGTVIVKDKNLAEMGIKEVPFLRRQVAMCFQDFKLLSDQTVQENIALSLEVAGLKEEEVEKRVVEALKNVGLEKKGGFFPLQLSGGELQRVGIARAIVAKPEVLLADEPTGNLDPESAWGILKLFKEINLSGTTVIVATHNVELVNKFEERVIALNKGKIVSDTPKGKYEISEKIKK</sequence>
<evidence type="ECO:0000259" key="10">
    <source>
        <dbReference type="PROSITE" id="PS50893"/>
    </source>
</evidence>
<evidence type="ECO:0000256" key="9">
    <source>
        <dbReference type="RuleBase" id="RU365094"/>
    </source>
</evidence>
<feature type="domain" description="ABC transporter" evidence="10">
    <location>
        <begin position="2"/>
        <end position="229"/>
    </location>
</feature>
<comment type="function">
    <text evidence="9">Part of the ABC transporter FtsEX involved in cellular division.</text>
</comment>
<name>A0A0G1EVZ4_9BACT</name>
<keyword evidence="7 9" id="KW-0472">Membrane</keyword>
<dbReference type="PATRIC" id="fig|1618369.3.peg.663"/>
<dbReference type="SMART" id="SM00382">
    <property type="entry name" value="AAA"/>
    <property type="match status" value="1"/>
</dbReference>